<keyword evidence="1" id="KW-0269">Exonuclease</keyword>
<dbReference type="InterPro" id="IPR018665">
    <property type="entry name" value="DUF2122_RecB-nuclease-rel"/>
</dbReference>
<evidence type="ECO:0000313" key="1">
    <source>
        <dbReference type="EMBL" id="MUN28599.1"/>
    </source>
</evidence>
<sequence length="156" mass="16958">MDELYVCIHNVASVQKLIDFSKVVYSFSPPIKALIMSKVGGTAAQAGIPEVMKLSYKLGKSALVLPDLKDVIELVNPDKIFLISSYASNGIDMNDLKEAKRLLIVFNGIENDFPKTEQALGDYVSLSYIKGDIGPTGMAVAFIYSSILSGVIKIDH</sequence>
<protein>
    <submittedName>
        <fullName evidence="1">Exonuclease</fullName>
    </submittedName>
</protein>
<name>A0A6A9QKF1_SULME</name>
<dbReference type="OrthoDB" id="18579at2157"/>
<dbReference type="EMBL" id="WGGD01000005">
    <property type="protein sequence ID" value="MUN28599.1"/>
    <property type="molecule type" value="Genomic_DNA"/>
</dbReference>
<dbReference type="Pfam" id="PF09895">
    <property type="entry name" value="DUF2122"/>
    <property type="match status" value="1"/>
</dbReference>
<keyword evidence="1" id="KW-0378">Hydrolase</keyword>
<dbReference type="Proteomes" id="UP000470772">
    <property type="component" value="Unassembled WGS sequence"/>
</dbReference>
<evidence type="ECO:0000313" key="2">
    <source>
        <dbReference type="Proteomes" id="UP000470772"/>
    </source>
</evidence>
<keyword evidence="2" id="KW-1185">Reference proteome</keyword>
<dbReference type="AlphaFoldDB" id="A0A6A9QKF1"/>
<reference evidence="1 2" key="1">
    <citation type="submission" date="2019-10" db="EMBL/GenBank/DDBJ databases">
        <title>Sequencing and Assembly of Multiple Reported Metal-Biooxidizing Members of the Extremely Thermoacidophilic Archaeal Family Sulfolobaceae.</title>
        <authorList>
            <person name="Counts J.A."/>
            <person name="Kelly R.M."/>
        </authorList>
    </citation>
    <scope>NUCLEOTIDE SEQUENCE [LARGE SCALE GENOMIC DNA]</scope>
    <source>
        <strain evidence="1 2">DSM 6482</strain>
    </source>
</reference>
<dbReference type="GO" id="GO:0004527">
    <property type="term" value="F:exonuclease activity"/>
    <property type="evidence" value="ECO:0007669"/>
    <property type="project" value="UniProtKB-KW"/>
</dbReference>
<organism evidence="1 2">
    <name type="scientific">Sulfuracidifex metallicus DSM 6482 = JCM 9184</name>
    <dbReference type="NCBI Taxonomy" id="523847"/>
    <lineage>
        <taxon>Archaea</taxon>
        <taxon>Thermoproteota</taxon>
        <taxon>Thermoprotei</taxon>
        <taxon>Sulfolobales</taxon>
        <taxon>Sulfolobaceae</taxon>
        <taxon>Sulfuracidifex</taxon>
    </lineage>
</organism>
<gene>
    <name evidence="1" type="ORF">GC250_03875</name>
</gene>
<comment type="caution">
    <text evidence="1">The sequence shown here is derived from an EMBL/GenBank/DDBJ whole genome shotgun (WGS) entry which is preliminary data.</text>
</comment>
<accession>A0A6A9QKF1</accession>
<keyword evidence="1" id="KW-0540">Nuclease</keyword>
<proteinExistence type="predicted"/>
<dbReference type="RefSeq" id="WP_054838822.1">
    <property type="nucleotide sequence ID" value="NZ_BBBY01000019.1"/>
</dbReference>